<keyword evidence="9" id="KW-1185">Reference proteome</keyword>
<evidence type="ECO:0000256" key="5">
    <source>
        <dbReference type="ARBA" id="ARBA00022989"/>
    </source>
</evidence>
<evidence type="ECO:0000256" key="2">
    <source>
        <dbReference type="ARBA" id="ARBA00005808"/>
    </source>
</evidence>
<evidence type="ECO:0000256" key="4">
    <source>
        <dbReference type="ARBA" id="ARBA00022692"/>
    </source>
</evidence>
<evidence type="ECO:0000256" key="3">
    <source>
        <dbReference type="ARBA" id="ARBA00022475"/>
    </source>
</evidence>
<evidence type="ECO:0000256" key="1">
    <source>
        <dbReference type="ARBA" id="ARBA00004651"/>
    </source>
</evidence>
<protein>
    <recommendedName>
        <fullName evidence="10">Sodium-dependent phosphate transporter</fullName>
    </recommendedName>
</protein>
<dbReference type="InterPro" id="IPR003841">
    <property type="entry name" value="Na/Pi_transpt"/>
</dbReference>
<comment type="similarity">
    <text evidence="2">Belongs to the SLC34A transporter family.</text>
</comment>
<dbReference type="VEuPathDB" id="FungiDB:H310_13896"/>
<sequence>MLTPMAGLDLVSLEQVYPIVIGANLGTTATALLASWVSGKSDAVAIALVHFWFNVWGIFLFYPIPITRYPILQWARRFAFYSARWPPVAVWFLVLLFVVVPGTFLGLTFLFQGESVAIVFGVVTAVVLVAAVLGFYWWYFKKGGRAKWHAFLEAKGDAYHAREAAKNGAANDHV</sequence>
<dbReference type="AlphaFoldDB" id="A0A3R6ZHF2"/>
<keyword evidence="4 7" id="KW-0812">Transmembrane</keyword>
<gene>
    <name evidence="8" type="ORF">DYB32_010198</name>
</gene>
<dbReference type="Proteomes" id="UP000285060">
    <property type="component" value="Unassembled WGS sequence"/>
</dbReference>
<reference evidence="8 9" key="1">
    <citation type="submission" date="2018-08" db="EMBL/GenBank/DDBJ databases">
        <title>Aphanomyces genome sequencing and annotation.</title>
        <authorList>
            <person name="Minardi D."/>
            <person name="Oidtmann B."/>
            <person name="Van Der Giezen M."/>
            <person name="Studholme D.J."/>
        </authorList>
    </citation>
    <scope>NUCLEOTIDE SEQUENCE [LARGE SCALE GENOMIC DNA]</scope>
    <source>
        <strain evidence="8 9">NJM0002</strain>
    </source>
</reference>
<dbReference type="EMBL" id="QUSY01002865">
    <property type="protein sequence ID" value="RHY19631.1"/>
    <property type="molecule type" value="Genomic_DNA"/>
</dbReference>
<keyword evidence="6 7" id="KW-0472">Membrane</keyword>
<dbReference type="PANTHER" id="PTHR10010">
    <property type="entry name" value="SOLUTE CARRIER FAMILY 34 SODIUM PHOSPHATE , MEMBER 2-RELATED"/>
    <property type="match status" value="1"/>
</dbReference>
<keyword evidence="3" id="KW-1003">Cell membrane</keyword>
<evidence type="ECO:0000313" key="8">
    <source>
        <dbReference type="EMBL" id="RHY19631.1"/>
    </source>
</evidence>
<organism evidence="8 9">
    <name type="scientific">Aphanomyces invadans</name>
    <dbReference type="NCBI Taxonomy" id="157072"/>
    <lineage>
        <taxon>Eukaryota</taxon>
        <taxon>Sar</taxon>
        <taxon>Stramenopiles</taxon>
        <taxon>Oomycota</taxon>
        <taxon>Saprolegniomycetes</taxon>
        <taxon>Saprolegniales</taxon>
        <taxon>Verrucalvaceae</taxon>
        <taxon>Aphanomyces</taxon>
    </lineage>
</organism>
<keyword evidence="5 7" id="KW-1133">Transmembrane helix</keyword>
<proteinExistence type="inferred from homology"/>
<comment type="subcellular location">
    <subcellularLocation>
        <location evidence="1">Cell membrane</location>
        <topology evidence="1">Multi-pass membrane protein</topology>
    </subcellularLocation>
</comment>
<accession>A0A3R6ZHF2</accession>
<evidence type="ECO:0008006" key="10">
    <source>
        <dbReference type="Google" id="ProtNLM"/>
    </source>
</evidence>
<evidence type="ECO:0000256" key="6">
    <source>
        <dbReference type="ARBA" id="ARBA00023136"/>
    </source>
</evidence>
<feature type="transmembrane region" description="Helical" evidence="7">
    <location>
        <begin position="117"/>
        <end position="139"/>
    </location>
</feature>
<dbReference type="GO" id="GO:0044341">
    <property type="term" value="P:sodium-dependent phosphate transport"/>
    <property type="evidence" value="ECO:0007669"/>
    <property type="project" value="InterPro"/>
</dbReference>
<dbReference type="GO" id="GO:0005886">
    <property type="term" value="C:plasma membrane"/>
    <property type="evidence" value="ECO:0007669"/>
    <property type="project" value="UniProtKB-SubCell"/>
</dbReference>
<evidence type="ECO:0000256" key="7">
    <source>
        <dbReference type="SAM" id="Phobius"/>
    </source>
</evidence>
<dbReference type="GO" id="GO:0005436">
    <property type="term" value="F:sodium:phosphate symporter activity"/>
    <property type="evidence" value="ECO:0007669"/>
    <property type="project" value="InterPro"/>
</dbReference>
<dbReference type="PANTHER" id="PTHR10010:SF46">
    <property type="entry name" value="SODIUM-DEPENDENT PHOSPHATE TRANSPORT PROTEIN 2B"/>
    <property type="match status" value="1"/>
</dbReference>
<feature type="transmembrane region" description="Helical" evidence="7">
    <location>
        <begin position="43"/>
        <end position="64"/>
    </location>
</feature>
<feature type="transmembrane region" description="Helical" evidence="7">
    <location>
        <begin position="85"/>
        <end position="111"/>
    </location>
</feature>
<name>A0A3R6ZHF2_9STRA</name>
<comment type="caution">
    <text evidence="8">The sequence shown here is derived from an EMBL/GenBank/DDBJ whole genome shotgun (WGS) entry which is preliminary data.</text>
</comment>
<evidence type="ECO:0000313" key="9">
    <source>
        <dbReference type="Proteomes" id="UP000285060"/>
    </source>
</evidence>
<feature type="transmembrane region" description="Helical" evidence="7">
    <location>
        <begin position="16"/>
        <end position="37"/>
    </location>
</feature>